<dbReference type="GO" id="GO:0005737">
    <property type="term" value="C:cytoplasm"/>
    <property type="evidence" value="ECO:0007669"/>
    <property type="project" value="InterPro"/>
</dbReference>
<accession>A0A7C4I305</accession>
<organism evidence="8">
    <name type="scientific">Caldiarchaeum subterraneum</name>
    <dbReference type="NCBI Taxonomy" id="311458"/>
    <lineage>
        <taxon>Archaea</taxon>
        <taxon>Nitrososphaerota</taxon>
        <taxon>Candidatus Caldarchaeales</taxon>
        <taxon>Candidatus Caldarchaeaceae</taxon>
        <taxon>Candidatus Caldarchaeum</taxon>
    </lineage>
</organism>
<dbReference type="Gene3D" id="1.10.10.10">
    <property type="entry name" value="Winged helix-like DNA-binding domain superfamily/Winged helix DNA-binding domain"/>
    <property type="match status" value="1"/>
</dbReference>
<keyword evidence="2" id="KW-0547">Nucleotide-binding</keyword>
<feature type="domain" description="DUF4443" evidence="5">
    <location>
        <begin position="108"/>
        <end position="201"/>
    </location>
</feature>
<dbReference type="AlphaFoldDB" id="A0A7C4I305"/>
<name>A0A7C4I305_CALS0</name>
<evidence type="ECO:0000259" key="6">
    <source>
        <dbReference type="Pfam" id="PF22167"/>
    </source>
</evidence>
<dbReference type="InterPro" id="IPR036388">
    <property type="entry name" value="WH-like_DNA-bd_sf"/>
</dbReference>
<dbReference type="GO" id="GO:0005524">
    <property type="term" value="F:ATP binding"/>
    <property type="evidence" value="ECO:0007669"/>
    <property type="project" value="UniProtKB-KW"/>
</dbReference>
<evidence type="ECO:0000256" key="2">
    <source>
        <dbReference type="ARBA" id="ARBA00022741"/>
    </source>
</evidence>
<proteinExistence type="predicted"/>
<keyword evidence="3" id="KW-0067">ATP-binding</keyword>
<dbReference type="EMBL" id="DTAD01000084">
    <property type="protein sequence ID" value="HGN91009.1"/>
    <property type="molecule type" value="Genomic_DNA"/>
</dbReference>
<dbReference type="Gene3D" id="3.30.1360.30">
    <property type="entry name" value="GAD-like domain"/>
    <property type="match status" value="1"/>
</dbReference>
<dbReference type="SUPFAM" id="SSF46785">
    <property type="entry name" value="Winged helix' DNA-binding domain"/>
    <property type="match status" value="1"/>
</dbReference>
<comment type="caution">
    <text evidence="8">The sequence shown here is derived from an EMBL/GenBank/DDBJ whole genome shotgun (WGS) entry which is preliminary data.</text>
</comment>
<dbReference type="EMBL" id="DRXG01000060">
    <property type="protein sequence ID" value="HHN52266.1"/>
    <property type="molecule type" value="Genomic_DNA"/>
</dbReference>
<keyword evidence="4" id="KW-0648">Protein biosynthesis</keyword>
<evidence type="ECO:0000256" key="4">
    <source>
        <dbReference type="ARBA" id="ARBA00022917"/>
    </source>
</evidence>
<dbReference type="Pfam" id="PF14544">
    <property type="entry name" value="DUF4443"/>
    <property type="match status" value="1"/>
</dbReference>
<feature type="domain" description="PH0730-like N-terminal" evidence="6">
    <location>
        <begin position="29"/>
        <end position="82"/>
    </location>
</feature>
<evidence type="ECO:0000256" key="1">
    <source>
        <dbReference type="ARBA" id="ARBA00022598"/>
    </source>
</evidence>
<keyword evidence="1" id="KW-0436">Ligase</keyword>
<evidence type="ECO:0000259" key="5">
    <source>
        <dbReference type="Pfam" id="PF14544"/>
    </source>
</evidence>
<dbReference type="InterPro" id="IPR029349">
    <property type="entry name" value="DUF4443"/>
</dbReference>
<dbReference type="InterPro" id="IPR036390">
    <property type="entry name" value="WH_DNA-bd_sf"/>
</dbReference>
<gene>
    <name evidence="9" type="ORF">ENM30_03020</name>
    <name evidence="8" type="ORF">ENT82_07815</name>
    <name evidence="7" type="ORF">ENU43_07685</name>
</gene>
<dbReference type="Pfam" id="PF22167">
    <property type="entry name" value="PH0730-like_N"/>
    <property type="match status" value="1"/>
</dbReference>
<dbReference type="GO" id="GO:0006412">
    <property type="term" value="P:translation"/>
    <property type="evidence" value="ECO:0007669"/>
    <property type="project" value="UniProtKB-KW"/>
</dbReference>
<dbReference type="SUPFAM" id="SSF55261">
    <property type="entry name" value="GAD domain-like"/>
    <property type="match status" value="1"/>
</dbReference>
<evidence type="ECO:0000256" key="3">
    <source>
        <dbReference type="ARBA" id="ARBA00022840"/>
    </source>
</evidence>
<evidence type="ECO:0000313" key="8">
    <source>
        <dbReference type="EMBL" id="HGN91009.1"/>
    </source>
</evidence>
<evidence type="ECO:0000313" key="7">
    <source>
        <dbReference type="EMBL" id="HGL41523.1"/>
    </source>
</evidence>
<evidence type="ECO:0000313" key="9">
    <source>
        <dbReference type="EMBL" id="HHN52266.1"/>
    </source>
</evidence>
<sequence length="206" mass="22768">MEALRRILSVREGKGPSPTFTEPQLAYLIFLIGSEPYIGRKRLKELLQLGEGSVRTMVSRLMKRGLAVSTRGGVALTEKGREVYEKLRKLISPLRKVSFKMPWEAPANYGVVVKGLADRISTGLEERDEAVRHGASAAMVLTFLSDGVHMPRVSNLSVERPEFAEQVKSFFKPEVGDVIIITGAEDEPRAMYSALAAALKILLGKR</sequence>
<protein>
    <submittedName>
        <fullName evidence="8">DUF4443 domain-containing protein</fullName>
    </submittedName>
</protein>
<dbReference type="InterPro" id="IPR054039">
    <property type="entry name" value="PH0730-like_N"/>
</dbReference>
<dbReference type="GO" id="GO:0004812">
    <property type="term" value="F:aminoacyl-tRNA ligase activity"/>
    <property type="evidence" value="ECO:0007669"/>
    <property type="project" value="InterPro"/>
</dbReference>
<reference evidence="8" key="1">
    <citation type="journal article" date="2020" name="mSystems">
        <title>Genome- and Community-Level Interaction Insights into Carbon Utilization and Element Cycling Functions of Hydrothermarchaeota in Hydrothermal Sediment.</title>
        <authorList>
            <person name="Zhou Z."/>
            <person name="Liu Y."/>
            <person name="Xu W."/>
            <person name="Pan J."/>
            <person name="Luo Z.H."/>
            <person name="Li M."/>
        </authorList>
    </citation>
    <scope>NUCLEOTIDE SEQUENCE [LARGE SCALE GENOMIC DNA]</scope>
    <source>
        <strain evidence="9">SpSt-1073</strain>
        <strain evidence="8">SpSt-613</strain>
        <strain evidence="7">SpSt-669</strain>
    </source>
</reference>
<dbReference type="EMBL" id="DTCM01000091">
    <property type="protein sequence ID" value="HGL41523.1"/>
    <property type="molecule type" value="Genomic_DNA"/>
</dbReference>
<dbReference type="InterPro" id="IPR004115">
    <property type="entry name" value="GAD-like_sf"/>
</dbReference>